<feature type="region of interest" description="Disordered" evidence="1">
    <location>
        <begin position="898"/>
        <end position="930"/>
    </location>
</feature>
<evidence type="ECO:0000313" key="5">
    <source>
        <dbReference type="Proteomes" id="UP000190044"/>
    </source>
</evidence>
<dbReference type="Gene3D" id="1.25.40.10">
    <property type="entry name" value="Tetratricopeptide repeat domain"/>
    <property type="match status" value="2"/>
</dbReference>
<dbReference type="Pfam" id="PF12770">
    <property type="entry name" value="CHAT"/>
    <property type="match status" value="1"/>
</dbReference>
<keyword evidence="2" id="KW-0732">Signal</keyword>
<dbReference type="OrthoDB" id="9787760at2"/>
<evidence type="ECO:0000313" key="4">
    <source>
        <dbReference type="EMBL" id="SKB76656.1"/>
    </source>
</evidence>
<dbReference type="SUPFAM" id="SSF48452">
    <property type="entry name" value="TPR-like"/>
    <property type="match status" value="1"/>
</dbReference>
<keyword evidence="5" id="KW-1185">Reference proteome</keyword>
<evidence type="ECO:0000256" key="2">
    <source>
        <dbReference type="SAM" id="SignalP"/>
    </source>
</evidence>
<evidence type="ECO:0000256" key="1">
    <source>
        <dbReference type="SAM" id="MobiDB-lite"/>
    </source>
</evidence>
<sequence>MIRSWKRRLVLLLLTLCSLPGTLIAQEPPDIAAKKQAVAAAPVDQRARPGEQLLALIAKYYGTESDEYAQGLIEQSGHLRLAERRPDAHRTAERAIAILTRLHGADSLVAADAKHGFATSLIADGFREEALPWYRDYVAAMTEEAARCGRIERRPGGEVVLGCVRDEKDLGDALLLYGQLLADLGRADEGVAAFEAAITRFTPRWEGCEGAEWGISCDRAAADRRDFMSDFARYLGEVGQRERGIAILRAAALPRLEALAGCAVDACRADYWLLADFAMWKVAVGEADPVRGRELGYRWFPLLAAEPVYARGAAEGADYFEHEYRKLLDGLLKAFAEDSVIAGEKDRARTLLTAIGSSDLLAAADTSADFETQMHALRQRGEAVRHGDVAARVALEKEEAELIRRRYGASSFEYGRILRQIATTSDRLANDSETESWYRRALAVMRSAEGDDGYQVWVTLSYLSDWLVDQGRRGDAIDALREILALPVNDKSSFYADPAKARLLASGMGAISDPHGPLNDLKADFARLLLQTGGDPVEALAAARHARRGKAAWRSGIGFSREDEIVYAQSDNPSIYGGYERADYSAIYADALWTVHARDAAAAEEAFVALQEVQMGTAGAAVAKAAAERAINRGGAKALLDERREIDRQIDAIAAELPPADALMGDPYQRWYRDNLARRDRLEFRREEVDRAIAEAAPGYFEFIRPRPLTLAEAQALLAPDEAMLMIVPTEFGTHGLLVTNQSLDWHRSDLDEGRLGAHVRRLLWDVGANIDVTPEEDAKWSAEGEGDFPFDRTTAWTLYRELFARFEARLAGKQHLFTAASGAISSLPLGILVTAEPTGADGDPAALRATPWFADKVALLQLPSLQSLLLLRAVAARNDARAGVAMVGFGDPLLEGDAAPRGAGGRNRGTRSTGLPGAAGLRPAPGGGPPLADPEALRKLARLPGTESELRAMEALLGAERARLYLAREATETNIKRGKLTGLSVLFLATHGLVAGEVGGNAEPGLVFTPPVTASSADDGFLTASEVAALDLGARWVILSACNTAAGDGSAGAPGLSGLARAFFFAGAESLLASHWPVRDDVAAVLTVRLFELMRADPSLSRAEALQRAEREIRNDPRADAFLQSWAHPSAWAPFSLIGDGIH</sequence>
<dbReference type="Proteomes" id="UP000190044">
    <property type="component" value="Unassembled WGS sequence"/>
</dbReference>
<reference evidence="5" key="1">
    <citation type="submission" date="2017-02" db="EMBL/GenBank/DDBJ databases">
        <authorList>
            <person name="Varghese N."/>
            <person name="Submissions S."/>
        </authorList>
    </citation>
    <scope>NUCLEOTIDE SEQUENCE [LARGE SCALE GENOMIC DNA]</scope>
    <source>
        <strain evidence="5">R11H</strain>
    </source>
</reference>
<gene>
    <name evidence="4" type="ORF">SAMN06295937_101758</name>
</gene>
<organism evidence="4 5">
    <name type="scientific">Sphingopyxis flava</name>
    <dbReference type="NCBI Taxonomy" id="1507287"/>
    <lineage>
        <taxon>Bacteria</taxon>
        <taxon>Pseudomonadati</taxon>
        <taxon>Pseudomonadota</taxon>
        <taxon>Alphaproteobacteria</taxon>
        <taxon>Sphingomonadales</taxon>
        <taxon>Sphingomonadaceae</taxon>
        <taxon>Sphingopyxis</taxon>
    </lineage>
</organism>
<dbReference type="RefSeq" id="WP_079639330.1">
    <property type="nucleotide sequence ID" value="NZ_FUYP01000017.1"/>
</dbReference>
<proteinExistence type="predicted"/>
<dbReference type="InterPro" id="IPR024983">
    <property type="entry name" value="CHAT_dom"/>
</dbReference>
<accession>A0A1T5DYT1</accession>
<dbReference type="EMBL" id="FUYP01000017">
    <property type="protein sequence ID" value="SKB76656.1"/>
    <property type="molecule type" value="Genomic_DNA"/>
</dbReference>
<feature type="chain" id="PRO_5012301373" evidence="2">
    <location>
        <begin position="26"/>
        <end position="1144"/>
    </location>
</feature>
<feature type="signal peptide" evidence="2">
    <location>
        <begin position="1"/>
        <end position="25"/>
    </location>
</feature>
<feature type="domain" description="CHAT" evidence="3">
    <location>
        <begin position="795"/>
        <end position="1141"/>
    </location>
</feature>
<name>A0A1T5DYT1_9SPHN</name>
<feature type="compositionally biased region" description="Low complexity" evidence="1">
    <location>
        <begin position="911"/>
        <end position="925"/>
    </location>
</feature>
<evidence type="ECO:0000259" key="3">
    <source>
        <dbReference type="Pfam" id="PF12770"/>
    </source>
</evidence>
<dbReference type="AlphaFoldDB" id="A0A1T5DYT1"/>
<protein>
    <submittedName>
        <fullName evidence="4">CHAT domain-containing protein</fullName>
    </submittedName>
</protein>
<dbReference type="InterPro" id="IPR011990">
    <property type="entry name" value="TPR-like_helical_dom_sf"/>
</dbReference>